<dbReference type="Proteomes" id="UP001432046">
    <property type="component" value="Chromosome"/>
</dbReference>
<keyword evidence="2" id="KW-0472">Membrane</keyword>
<keyword evidence="5" id="KW-1185">Reference proteome</keyword>
<dbReference type="EMBL" id="JAAOLE020000001">
    <property type="protein sequence ID" value="NVI50194.1"/>
    <property type="molecule type" value="Genomic_DNA"/>
</dbReference>
<evidence type="ECO:0000313" key="5">
    <source>
        <dbReference type="Proteomes" id="UP001432046"/>
    </source>
</evidence>
<reference evidence="3" key="1">
    <citation type="submission" date="2020-06" db="EMBL/GenBank/DDBJ databases">
        <title>Whole Genome Sequence of Bradyrhizobium sp. Strain 1S1.</title>
        <authorList>
            <person name="Bromfield E.S.P."/>
            <person name="Cloutier S."/>
        </authorList>
    </citation>
    <scope>NUCLEOTIDE SEQUENCE [LARGE SCALE GENOMIC DNA]</scope>
    <source>
        <strain evidence="3">1S1</strain>
    </source>
</reference>
<evidence type="ECO:0000256" key="2">
    <source>
        <dbReference type="SAM" id="Phobius"/>
    </source>
</evidence>
<dbReference type="RefSeq" id="WP_166212796.1">
    <property type="nucleotide sequence ID" value="NZ_CP088285.1"/>
</dbReference>
<feature type="transmembrane region" description="Helical" evidence="2">
    <location>
        <begin position="6"/>
        <end position="31"/>
    </location>
</feature>
<evidence type="ECO:0000313" key="3">
    <source>
        <dbReference type="EMBL" id="NVI50194.1"/>
    </source>
</evidence>
<organism evidence="3">
    <name type="scientific">Bradyrhizobium septentrionale</name>
    <dbReference type="NCBI Taxonomy" id="1404411"/>
    <lineage>
        <taxon>Bacteria</taxon>
        <taxon>Pseudomonadati</taxon>
        <taxon>Pseudomonadota</taxon>
        <taxon>Alphaproteobacteria</taxon>
        <taxon>Hyphomicrobiales</taxon>
        <taxon>Nitrobacteraceae</taxon>
        <taxon>Bradyrhizobium</taxon>
    </lineage>
</organism>
<accession>A0A973WAP6</accession>
<proteinExistence type="predicted"/>
<feature type="transmembrane region" description="Helical" evidence="2">
    <location>
        <begin position="43"/>
        <end position="63"/>
    </location>
</feature>
<sequence length="123" mass="12446">MLLVMFVPAVTIMGGLAGGFLFGIVGTIIALGRHRIEASPLSYALLGGLVSLGVLVPYASWIAGGILPALQGRQGVYVLLPTGLLPVMIAGLLVGSKVASEQNADARRGAQTTPPPLEGGSPT</sequence>
<dbReference type="EMBL" id="CP147711">
    <property type="protein sequence ID" value="WXC79989.1"/>
    <property type="molecule type" value="Genomic_DNA"/>
</dbReference>
<feature type="transmembrane region" description="Helical" evidence="2">
    <location>
        <begin position="75"/>
        <end position="94"/>
    </location>
</feature>
<reference evidence="4" key="3">
    <citation type="submission" date="2024-03" db="EMBL/GenBank/DDBJ databases">
        <authorList>
            <person name="Bromfield E.S.P."/>
            <person name="Cloutier S."/>
        </authorList>
    </citation>
    <scope>NUCLEOTIDE SEQUENCE</scope>
    <source>
        <strain evidence="4">5S5</strain>
    </source>
</reference>
<keyword evidence="2" id="KW-0812">Transmembrane</keyword>
<keyword evidence="2" id="KW-1133">Transmembrane helix</keyword>
<evidence type="ECO:0000256" key="1">
    <source>
        <dbReference type="SAM" id="MobiDB-lite"/>
    </source>
</evidence>
<feature type="region of interest" description="Disordered" evidence="1">
    <location>
        <begin position="103"/>
        <end position="123"/>
    </location>
</feature>
<gene>
    <name evidence="3" type="ORF">HAP48_046615</name>
    <name evidence="4" type="ORF">WDK88_43875</name>
</gene>
<dbReference type="AlphaFoldDB" id="A0A973WAP6"/>
<protein>
    <submittedName>
        <fullName evidence="3">Uncharacterized protein</fullName>
    </submittedName>
</protein>
<name>A0A973WAP6_9BRAD</name>
<evidence type="ECO:0000313" key="4">
    <source>
        <dbReference type="EMBL" id="WXC79989.1"/>
    </source>
</evidence>
<reference evidence="4" key="2">
    <citation type="journal article" date="2021" name="Int. J. Syst. Evol. Microbiol.">
        <title>Bradyrhizobium septentrionale sp. nov. (sv. septentrionale) and Bradyrhizobium quebecense sp. nov. (sv. septentrionale) associated with legumes native to Canada possess rearranged symbiosis genes and numerous insertion sequences.</title>
        <authorList>
            <person name="Bromfield E.S.P."/>
            <person name="Cloutier S."/>
        </authorList>
    </citation>
    <scope>NUCLEOTIDE SEQUENCE</scope>
    <source>
        <strain evidence="4">5S5</strain>
    </source>
</reference>